<name>A0A9P6AIN7_9AGAM</name>
<dbReference type="AlphaFoldDB" id="A0A9P6AIN7"/>
<dbReference type="Proteomes" id="UP000886523">
    <property type="component" value="Unassembled WGS sequence"/>
</dbReference>
<feature type="region of interest" description="Disordered" evidence="1">
    <location>
        <begin position="334"/>
        <end position="356"/>
    </location>
</feature>
<proteinExistence type="predicted"/>
<sequence length="541" mass="60632">MVSNYQSNEASRTTWLGNAHHKTQFCHSVNEVTPLSRNYCSGIRNLSFPPYKAIWASLHQSNKFNFCKATNLISTWLDWLLYDLNGDSSCFLSRIVHESSRVSVCYKLDMVLAHPISRCGYVLQEVVQETVQFHGVMLCAGHKVSLSDLEYSDLINGSHSLDRLQYIVSQAQLQLRVALDIIAFHSKPPVIESTFHAVHSQEPVAQQGDLLQIIGPKWEPNPRILTKDEPGVIKTRQPCGHTLGFNEGPDQSTAIRLKSTECPPSMSKLGPGEMELPPKDIQRSSQQVPIKAPNSPADHSLSNIGIAKKERRNLTHLCLRADLCPLDTSPSSDLSTTQNVGSEPPCSAWHPGSKHKNKLEDITQGSNTHMYKHSQVLELGPDPDCSGSQDTLNKTIWGKVIRPEEYKQKLLIWLDSPMEGSSFTEHPDMQETRAKVLKSPLTLMSETGWLSIAIFTNETPEPGHGVVEPRKLNTIDERGRDGPRITLLQDILDQVWEDCHPERNPVTVWSIKINKKGVLDLNGESQTYKENRPTEKEHSCP</sequence>
<reference evidence="2" key="1">
    <citation type="journal article" date="2020" name="Nat. Commun.">
        <title>Large-scale genome sequencing of mycorrhizal fungi provides insights into the early evolution of symbiotic traits.</title>
        <authorList>
            <person name="Miyauchi S."/>
            <person name="Kiss E."/>
            <person name="Kuo A."/>
            <person name="Drula E."/>
            <person name="Kohler A."/>
            <person name="Sanchez-Garcia M."/>
            <person name="Morin E."/>
            <person name="Andreopoulos B."/>
            <person name="Barry K.W."/>
            <person name="Bonito G."/>
            <person name="Buee M."/>
            <person name="Carver A."/>
            <person name="Chen C."/>
            <person name="Cichocki N."/>
            <person name="Clum A."/>
            <person name="Culley D."/>
            <person name="Crous P.W."/>
            <person name="Fauchery L."/>
            <person name="Girlanda M."/>
            <person name="Hayes R.D."/>
            <person name="Keri Z."/>
            <person name="LaButti K."/>
            <person name="Lipzen A."/>
            <person name="Lombard V."/>
            <person name="Magnuson J."/>
            <person name="Maillard F."/>
            <person name="Murat C."/>
            <person name="Nolan M."/>
            <person name="Ohm R.A."/>
            <person name="Pangilinan J."/>
            <person name="Pereira M.F."/>
            <person name="Perotto S."/>
            <person name="Peter M."/>
            <person name="Pfister S."/>
            <person name="Riley R."/>
            <person name="Sitrit Y."/>
            <person name="Stielow J.B."/>
            <person name="Szollosi G."/>
            <person name="Zifcakova L."/>
            <person name="Stursova M."/>
            <person name="Spatafora J.W."/>
            <person name="Tedersoo L."/>
            <person name="Vaario L.M."/>
            <person name="Yamada A."/>
            <person name="Yan M."/>
            <person name="Wang P."/>
            <person name="Xu J."/>
            <person name="Bruns T."/>
            <person name="Baldrian P."/>
            <person name="Vilgalys R."/>
            <person name="Dunand C."/>
            <person name="Henrissat B."/>
            <person name="Grigoriev I.V."/>
            <person name="Hibbett D."/>
            <person name="Nagy L.G."/>
            <person name="Martin F.M."/>
        </authorList>
    </citation>
    <scope>NUCLEOTIDE SEQUENCE</scope>
    <source>
        <strain evidence="2">UP504</strain>
    </source>
</reference>
<dbReference type="EMBL" id="MU129145">
    <property type="protein sequence ID" value="KAF9505576.1"/>
    <property type="molecule type" value="Genomic_DNA"/>
</dbReference>
<protein>
    <submittedName>
        <fullName evidence="2">Uncharacterized protein</fullName>
    </submittedName>
</protein>
<evidence type="ECO:0000313" key="3">
    <source>
        <dbReference type="Proteomes" id="UP000886523"/>
    </source>
</evidence>
<evidence type="ECO:0000313" key="2">
    <source>
        <dbReference type="EMBL" id="KAF9505576.1"/>
    </source>
</evidence>
<evidence type="ECO:0000256" key="1">
    <source>
        <dbReference type="SAM" id="MobiDB-lite"/>
    </source>
</evidence>
<keyword evidence="3" id="KW-1185">Reference proteome</keyword>
<organism evidence="2 3">
    <name type="scientific">Hydnum rufescens UP504</name>
    <dbReference type="NCBI Taxonomy" id="1448309"/>
    <lineage>
        <taxon>Eukaryota</taxon>
        <taxon>Fungi</taxon>
        <taxon>Dikarya</taxon>
        <taxon>Basidiomycota</taxon>
        <taxon>Agaricomycotina</taxon>
        <taxon>Agaricomycetes</taxon>
        <taxon>Cantharellales</taxon>
        <taxon>Hydnaceae</taxon>
        <taxon>Hydnum</taxon>
    </lineage>
</organism>
<accession>A0A9P6AIN7</accession>
<gene>
    <name evidence="2" type="ORF">BS47DRAFT_1367947</name>
</gene>
<comment type="caution">
    <text evidence="2">The sequence shown here is derived from an EMBL/GenBank/DDBJ whole genome shotgun (WGS) entry which is preliminary data.</text>
</comment>